<keyword evidence="2" id="KW-1185">Reference proteome</keyword>
<gene>
    <name evidence="1" type="ORF">NOX80_13965</name>
</gene>
<evidence type="ECO:0000313" key="2">
    <source>
        <dbReference type="Proteomes" id="UP001059844"/>
    </source>
</evidence>
<dbReference type="RefSeq" id="WP_256550415.1">
    <property type="nucleotide sequence ID" value="NZ_CP101751.1"/>
</dbReference>
<protein>
    <recommendedName>
        <fullName evidence="3">Lipoprotein</fullName>
    </recommendedName>
</protein>
<dbReference type="EMBL" id="CP101751">
    <property type="protein sequence ID" value="UUC44732.1"/>
    <property type="molecule type" value="Genomic_DNA"/>
</dbReference>
<name>A0ABY5IT73_9FLAO</name>
<organism evidence="1 2">
    <name type="scientific">Flavobacterium cerinum</name>
    <dbReference type="NCBI Taxonomy" id="2502784"/>
    <lineage>
        <taxon>Bacteria</taxon>
        <taxon>Pseudomonadati</taxon>
        <taxon>Bacteroidota</taxon>
        <taxon>Flavobacteriia</taxon>
        <taxon>Flavobacteriales</taxon>
        <taxon>Flavobacteriaceae</taxon>
        <taxon>Flavobacterium</taxon>
    </lineage>
</organism>
<proteinExistence type="predicted"/>
<evidence type="ECO:0000313" key="1">
    <source>
        <dbReference type="EMBL" id="UUC44732.1"/>
    </source>
</evidence>
<reference evidence="1" key="1">
    <citation type="submission" date="2022-07" db="EMBL/GenBank/DDBJ databases">
        <title>Isolation, identification, and degradation of a PFOSA degrading strain from sewage treatment plant.</title>
        <authorList>
            <person name="Zhang L."/>
            <person name="Huo Y."/>
        </authorList>
    </citation>
    <scope>NUCLEOTIDE SEQUENCE</scope>
    <source>
        <strain evidence="1">C1</strain>
    </source>
</reference>
<dbReference type="Proteomes" id="UP001059844">
    <property type="component" value="Chromosome"/>
</dbReference>
<accession>A0ABY5IT73</accession>
<sequence length="208" mass="24552">MRITFILLVLLISCSKKEEIEKSDTKFRKIDYSLKYNYLDSIGKKIVPNDNFQYWAYSSYHESYGDQKISRTILKEGGDTLLKKEITQKFEPYGIFEGGHPSYRCNYVTTIVNQKVKYIRTDEEFRNFIGEIDNLEEAILLAHTYGYQLDTELKASQYKKIENGYQLRLMKYHQYPLSKELIDIKIQKDGFIKTRSLGIYKKGREAVD</sequence>
<evidence type="ECO:0008006" key="3">
    <source>
        <dbReference type="Google" id="ProtNLM"/>
    </source>
</evidence>